<dbReference type="Pfam" id="PF13469">
    <property type="entry name" value="Sulfotransfer_3"/>
    <property type="match status" value="1"/>
</dbReference>
<accession>A0ABN1MET9</accession>
<reference evidence="1 2" key="1">
    <citation type="journal article" date="2019" name="Int. J. Syst. Evol. Microbiol.">
        <title>The Global Catalogue of Microorganisms (GCM) 10K type strain sequencing project: providing services to taxonomists for standard genome sequencing and annotation.</title>
        <authorList>
            <consortium name="The Broad Institute Genomics Platform"/>
            <consortium name="The Broad Institute Genome Sequencing Center for Infectious Disease"/>
            <person name="Wu L."/>
            <person name="Ma J."/>
        </authorList>
    </citation>
    <scope>NUCLEOTIDE SEQUENCE [LARGE SCALE GENOMIC DNA]</scope>
    <source>
        <strain evidence="1 2">JCM 16082</strain>
    </source>
</reference>
<sequence>MINKIVGKLRQVLSSTTHKEAINFALICHQRSGSNMLSSILNQHPKVDVFGQLFKDDENFQKKINAISPIPFKGNLFDDVIESRERFDELEISPELREERNTDEFLDVFYKNYCQKTAFTRLGIKFHGGTLYQDELERNFFNATRKIIILHRENLLAAAISWYQARELNQWMRRSNEKVEKQSISMDIDTLSWFIEKTKSDVALWKSLAKKDQKDILELTYEEITQSSFDLKRVWNYLEVSPLNQKKPQTKKLIKDYSHIPNLEEIKNTLENDENGYL</sequence>
<organism evidence="1 2">
    <name type="scientific">Gangjinia marincola</name>
    <dbReference type="NCBI Taxonomy" id="578463"/>
    <lineage>
        <taxon>Bacteria</taxon>
        <taxon>Pseudomonadati</taxon>
        <taxon>Bacteroidota</taxon>
        <taxon>Flavobacteriia</taxon>
        <taxon>Flavobacteriales</taxon>
        <taxon>Flavobacteriaceae</taxon>
        <taxon>Gangjinia</taxon>
    </lineage>
</organism>
<keyword evidence="2" id="KW-1185">Reference proteome</keyword>
<dbReference type="InterPro" id="IPR027417">
    <property type="entry name" value="P-loop_NTPase"/>
</dbReference>
<dbReference type="RefSeq" id="WP_343763163.1">
    <property type="nucleotide sequence ID" value="NZ_BAAAFG010000002.1"/>
</dbReference>
<dbReference type="Proteomes" id="UP001500507">
    <property type="component" value="Unassembled WGS sequence"/>
</dbReference>
<protein>
    <recommendedName>
        <fullName evidence="3">Sulphotransferase Stf0 domain-containing protein</fullName>
    </recommendedName>
</protein>
<dbReference type="EMBL" id="BAAAFG010000002">
    <property type="protein sequence ID" value="GAA0871250.1"/>
    <property type="molecule type" value="Genomic_DNA"/>
</dbReference>
<comment type="caution">
    <text evidence="1">The sequence shown here is derived from an EMBL/GenBank/DDBJ whole genome shotgun (WGS) entry which is preliminary data.</text>
</comment>
<gene>
    <name evidence="1" type="ORF">GCM10009117_03960</name>
</gene>
<dbReference type="SUPFAM" id="SSF52540">
    <property type="entry name" value="P-loop containing nucleoside triphosphate hydrolases"/>
    <property type="match status" value="1"/>
</dbReference>
<evidence type="ECO:0000313" key="1">
    <source>
        <dbReference type="EMBL" id="GAA0871250.1"/>
    </source>
</evidence>
<evidence type="ECO:0008006" key="3">
    <source>
        <dbReference type="Google" id="ProtNLM"/>
    </source>
</evidence>
<dbReference type="Gene3D" id="3.40.50.300">
    <property type="entry name" value="P-loop containing nucleotide triphosphate hydrolases"/>
    <property type="match status" value="1"/>
</dbReference>
<name>A0ABN1MET9_9FLAO</name>
<proteinExistence type="predicted"/>
<evidence type="ECO:0000313" key="2">
    <source>
        <dbReference type="Proteomes" id="UP001500507"/>
    </source>
</evidence>